<organism evidence="1 2">
    <name type="scientific">Acrobeloides nanus</name>
    <dbReference type="NCBI Taxonomy" id="290746"/>
    <lineage>
        <taxon>Eukaryota</taxon>
        <taxon>Metazoa</taxon>
        <taxon>Ecdysozoa</taxon>
        <taxon>Nematoda</taxon>
        <taxon>Chromadorea</taxon>
        <taxon>Rhabditida</taxon>
        <taxon>Tylenchina</taxon>
        <taxon>Cephalobomorpha</taxon>
        <taxon>Cephaloboidea</taxon>
        <taxon>Cephalobidae</taxon>
        <taxon>Acrobeloides</taxon>
    </lineage>
</organism>
<evidence type="ECO:0000313" key="1">
    <source>
        <dbReference type="Proteomes" id="UP000887540"/>
    </source>
</evidence>
<name>A0A914EQM7_9BILA</name>
<dbReference type="AlphaFoldDB" id="A0A914EQM7"/>
<protein>
    <submittedName>
        <fullName evidence="2">Uncharacterized protein</fullName>
    </submittedName>
</protein>
<proteinExistence type="predicted"/>
<dbReference type="Proteomes" id="UP000887540">
    <property type="component" value="Unplaced"/>
</dbReference>
<accession>A0A914EQM7</accession>
<reference evidence="2" key="1">
    <citation type="submission" date="2022-11" db="UniProtKB">
        <authorList>
            <consortium name="WormBaseParasite"/>
        </authorList>
    </citation>
    <scope>IDENTIFICATION</scope>
</reference>
<dbReference type="WBParaSite" id="ACRNAN_scaffold98.g23078.t1">
    <property type="protein sequence ID" value="ACRNAN_scaffold98.g23078.t1"/>
    <property type="gene ID" value="ACRNAN_scaffold98.g23078"/>
</dbReference>
<sequence>MQRWILERRNYTSVFQELLSLGRYAGKHPSNSRVVMHNYGTGTSKTEELMKCLMKCDDKLSSRKKRDLRDNVVGQVVDIWKTIQNNSMHEVLDICATKLIEDHHYTCLKDCFEGSHPVVHHPAVQKIVDGMDEINEIWDDLCLFKNSSETKRQCLRNSSQIFANILSGKECTKEISNFRNAALSESSFSVEIDGKLFCELFDCPAEASKKYTDIKCRDFIYNFILKTNSWYLNAFAFGLELGLKEQLGSSMSINNEHPISTCSKLTVRRYQY</sequence>
<evidence type="ECO:0000313" key="2">
    <source>
        <dbReference type="WBParaSite" id="ACRNAN_scaffold98.g23078.t1"/>
    </source>
</evidence>
<keyword evidence="1" id="KW-1185">Reference proteome</keyword>